<organism evidence="5 6">
    <name type="scientific">Dinothrombium tinctorium</name>
    <dbReference type="NCBI Taxonomy" id="1965070"/>
    <lineage>
        <taxon>Eukaryota</taxon>
        <taxon>Metazoa</taxon>
        <taxon>Ecdysozoa</taxon>
        <taxon>Arthropoda</taxon>
        <taxon>Chelicerata</taxon>
        <taxon>Arachnida</taxon>
        <taxon>Acari</taxon>
        <taxon>Acariformes</taxon>
        <taxon>Trombidiformes</taxon>
        <taxon>Prostigmata</taxon>
        <taxon>Anystina</taxon>
        <taxon>Parasitengona</taxon>
        <taxon>Trombidioidea</taxon>
        <taxon>Trombidiidae</taxon>
        <taxon>Dinothrombium</taxon>
    </lineage>
</organism>
<dbReference type="EMBL" id="NCKU01014702">
    <property type="protein sequence ID" value="RWR99532.1"/>
    <property type="molecule type" value="Genomic_DNA"/>
</dbReference>
<dbReference type="GO" id="GO:0003730">
    <property type="term" value="F:mRNA 3'-UTR binding"/>
    <property type="evidence" value="ECO:0007669"/>
    <property type="project" value="TreeGrafter"/>
</dbReference>
<dbReference type="OrthoDB" id="342730at2759"/>
<dbReference type="Pfam" id="PF01436">
    <property type="entry name" value="NHL"/>
    <property type="match status" value="2"/>
</dbReference>
<dbReference type="STRING" id="1965070.A0A3S3RGI0"/>
<dbReference type="PROSITE" id="PS50119">
    <property type="entry name" value="ZF_BBOX"/>
    <property type="match status" value="1"/>
</dbReference>
<feature type="repeat" description="NHL" evidence="3">
    <location>
        <begin position="438"/>
        <end position="480"/>
    </location>
</feature>
<accession>A0A3S3RGI0</accession>
<dbReference type="GO" id="GO:0008270">
    <property type="term" value="F:zinc ion binding"/>
    <property type="evidence" value="ECO:0007669"/>
    <property type="project" value="UniProtKB-KW"/>
</dbReference>
<dbReference type="Gene3D" id="3.30.160.60">
    <property type="entry name" value="Classic Zinc Finger"/>
    <property type="match status" value="1"/>
</dbReference>
<dbReference type="InterPro" id="IPR000315">
    <property type="entry name" value="Znf_B-box"/>
</dbReference>
<feature type="repeat" description="NHL" evidence="3">
    <location>
        <begin position="396"/>
        <end position="437"/>
    </location>
</feature>
<keyword evidence="2" id="KW-0479">Metal-binding</keyword>
<dbReference type="PANTHER" id="PTHR24104:SF41">
    <property type="entry name" value="BRAIN TUMOR PROTEIN"/>
    <property type="match status" value="1"/>
</dbReference>
<keyword evidence="1" id="KW-0677">Repeat</keyword>
<evidence type="ECO:0000256" key="1">
    <source>
        <dbReference type="ARBA" id="ARBA00022737"/>
    </source>
</evidence>
<gene>
    <name evidence="5" type="ORF">B4U79_01998</name>
</gene>
<dbReference type="PROSITE" id="PS51125">
    <property type="entry name" value="NHL"/>
    <property type="match status" value="5"/>
</dbReference>
<dbReference type="InterPro" id="IPR001258">
    <property type="entry name" value="NHL_repeat"/>
</dbReference>
<dbReference type="Pfam" id="PF00643">
    <property type="entry name" value="zf-B_box"/>
    <property type="match status" value="1"/>
</dbReference>
<dbReference type="InterPro" id="IPR050952">
    <property type="entry name" value="TRIM-NHL_E3_ligases"/>
</dbReference>
<dbReference type="SUPFAM" id="SSF57845">
    <property type="entry name" value="B-box zinc-binding domain"/>
    <property type="match status" value="1"/>
</dbReference>
<feature type="repeat" description="NHL" evidence="3">
    <location>
        <begin position="350"/>
        <end position="395"/>
    </location>
</feature>
<dbReference type="CDD" id="cd20482">
    <property type="entry name" value="CC_brat-like"/>
    <property type="match status" value="1"/>
</dbReference>
<dbReference type="PANTHER" id="PTHR24104">
    <property type="entry name" value="E3 UBIQUITIN-PROTEIN LIGASE NHLRC1-RELATED"/>
    <property type="match status" value="1"/>
</dbReference>
<reference evidence="5 6" key="1">
    <citation type="journal article" date="2018" name="Gigascience">
        <title>Genomes of trombidid mites reveal novel predicted allergens and laterally-transferred genes associated with secondary metabolism.</title>
        <authorList>
            <person name="Dong X."/>
            <person name="Chaisiri K."/>
            <person name="Xia D."/>
            <person name="Armstrong S.D."/>
            <person name="Fang Y."/>
            <person name="Donnelly M.J."/>
            <person name="Kadowaki T."/>
            <person name="McGarry J.W."/>
            <person name="Darby A.C."/>
            <person name="Makepeace B.L."/>
        </authorList>
    </citation>
    <scope>NUCLEOTIDE SEQUENCE [LARGE SCALE GENOMIC DNA]</scope>
    <source>
        <strain evidence="5">UoL-WK</strain>
    </source>
</reference>
<feature type="repeat" description="NHL" evidence="3">
    <location>
        <begin position="304"/>
        <end position="346"/>
    </location>
</feature>
<evidence type="ECO:0000313" key="5">
    <source>
        <dbReference type="EMBL" id="RWR99532.1"/>
    </source>
</evidence>
<dbReference type="Gene3D" id="2.120.10.30">
    <property type="entry name" value="TolB, C-terminal domain"/>
    <property type="match status" value="1"/>
</dbReference>
<dbReference type="FunFam" id="2.120.10.30:FF:000107">
    <property type="entry name" value="Uncharacterized protein"/>
    <property type="match status" value="1"/>
</dbReference>
<proteinExistence type="predicted"/>
<sequence>MARNFKNCFDRHCFNDEVQKKEVEERSVLCPKHLDKVANLFCRKCKEFFCNECIVLHHGLHQYLADSNSKLSEQVTHFVEKNKSEINEFQVLLKISENTASTLHLQNTKAKNEIDDTSNYFRSQVEQLKAEKLKELDDIYSARLLSLNLLEANVRDAINKVTQMSFFMDRFRKFSSATELIFFKPLLEAKIHGIRSFNPEMNLANEDLEFISNFEEIKASVRGTFGHIKNSYDSKQLNQTSSEKTPIVKFAGSPNSSTFMNGTCSLTEQVNAFLHLVIDQSSNIITPSLPGKSQLRRQKMLYNCKFGGYGSMKGQLSEPSGLAVNAQKDIIVADTDQHRIQIFDKEGRFKFQFGERGKLDGQLLYPNRVAVVKQTGDIIITERRPFHQIQIFNQYGLFVRKFGANILENPRAVTVDNKRRIIVVEGKVMRVIIFDQMGKVLRMFDCSKYLKFPNSVVVNDKEEIFISDNLSHCVKVFSYGGQFVREIGGERLTNFPIGVCINEAGEILVADNYDNFNLTFFTQDGQLINALQSKSKHTKCLDVALMADNTVV</sequence>
<keyword evidence="2" id="KW-0862">Zinc</keyword>
<dbReference type="Proteomes" id="UP000285301">
    <property type="component" value="Unassembled WGS sequence"/>
</dbReference>
<comment type="caution">
    <text evidence="5">The sequence shown here is derived from an EMBL/GenBank/DDBJ whole genome shotgun (WGS) entry which is preliminary data.</text>
</comment>
<keyword evidence="6" id="KW-1185">Reference proteome</keyword>
<evidence type="ECO:0000259" key="4">
    <source>
        <dbReference type="PROSITE" id="PS50119"/>
    </source>
</evidence>
<feature type="domain" description="B box-type" evidence="4">
    <location>
        <begin position="25"/>
        <end position="66"/>
    </location>
</feature>
<feature type="repeat" description="NHL" evidence="3">
    <location>
        <begin position="481"/>
        <end position="524"/>
    </location>
</feature>
<dbReference type="AlphaFoldDB" id="A0A3S3RGI0"/>
<dbReference type="SUPFAM" id="SSF101898">
    <property type="entry name" value="NHL repeat"/>
    <property type="match status" value="1"/>
</dbReference>
<keyword evidence="2" id="KW-0863">Zinc-finger</keyword>
<dbReference type="InterPro" id="IPR011042">
    <property type="entry name" value="6-blade_b-propeller_TolB-like"/>
</dbReference>
<feature type="non-terminal residue" evidence="5">
    <location>
        <position position="552"/>
    </location>
</feature>
<evidence type="ECO:0000256" key="3">
    <source>
        <dbReference type="PROSITE-ProRule" id="PRU00504"/>
    </source>
</evidence>
<name>A0A3S3RGI0_9ACAR</name>
<evidence type="ECO:0000256" key="2">
    <source>
        <dbReference type="PROSITE-ProRule" id="PRU00024"/>
    </source>
</evidence>
<protein>
    <submittedName>
        <fullName evidence="5">B-box type zinc finger protein ncl-1-like protein</fullName>
    </submittedName>
</protein>
<evidence type="ECO:0000313" key="6">
    <source>
        <dbReference type="Proteomes" id="UP000285301"/>
    </source>
</evidence>